<dbReference type="InterPro" id="IPR026983">
    <property type="entry name" value="DHC"/>
</dbReference>
<dbReference type="Pfam" id="PF12775">
    <property type="entry name" value="AAA_7"/>
    <property type="match status" value="1"/>
</dbReference>
<dbReference type="InterPro" id="IPR004273">
    <property type="entry name" value="Dynein_heavy_D6_P-loop"/>
</dbReference>
<accession>A0A0L0RZ26</accession>
<dbReference type="FunFam" id="1.20.140.100:FF:000004">
    <property type="entry name" value="Dynein axonemal heavy chain 6"/>
    <property type="match status" value="1"/>
</dbReference>
<dbReference type="PANTHER" id="PTHR22878:SF70">
    <property type="entry name" value="DYNEIN HEAVY CHAIN 2, AXONEMAL"/>
    <property type="match status" value="1"/>
</dbReference>
<evidence type="ECO:0000256" key="17">
    <source>
        <dbReference type="ARBA" id="ARBA00023273"/>
    </source>
</evidence>
<feature type="coiled-coil region" evidence="19">
    <location>
        <begin position="2832"/>
        <end position="2894"/>
    </location>
</feature>
<dbReference type="FunFam" id="1.10.287.2620:FF:000002">
    <property type="entry name" value="Dynein heavy chain 2, axonemal"/>
    <property type="match status" value="1"/>
</dbReference>
<dbReference type="GO" id="GO:0051959">
    <property type="term" value="F:dynein light intermediate chain binding"/>
    <property type="evidence" value="ECO:0007669"/>
    <property type="project" value="InterPro"/>
</dbReference>
<evidence type="ECO:0000256" key="14">
    <source>
        <dbReference type="ARBA" id="ARBA00023069"/>
    </source>
</evidence>
<dbReference type="FunFam" id="1.20.1270.280:FF:000001">
    <property type="entry name" value="dynein heavy chain 7, axonemal"/>
    <property type="match status" value="1"/>
</dbReference>
<dbReference type="FunFam" id="3.40.50.300:FF:001328">
    <property type="entry name" value="Dynein heavy chain 6, axonemal"/>
    <property type="match status" value="1"/>
</dbReference>
<evidence type="ECO:0000256" key="7">
    <source>
        <dbReference type="ARBA" id="ARBA00022701"/>
    </source>
</evidence>
<dbReference type="Gene3D" id="1.10.287.2620">
    <property type="match status" value="1"/>
</dbReference>
<dbReference type="Pfam" id="PF08393">
    <property type="entry name" value="DHC_N2"/>
    <property type="match status" value="1"/>
</dbReference>
<dbReference type="InterPro" id="IPR024743">
    <property type="entry name" value="Dynein_HC_stalk"/>
</dbReference>
<dbReference type="FunFam" id="3.40.50.300:FF:000362">
    <property type="entry name" value="Dynein, axonemal, heavy chain 6"/>
    <property type="match status" value="1"/>
</dbReference>
<dbReference type="VEuPathDB" id="FungiDB:AMAG_01474"/>
<dbReference type="FunFam" id="3.20.180.20:FF:000003">
    <property type="entry name" value="Dynein heavy chain 12, axonemal"/>
    <property type="match status" value="1"/>
</dbReference>
<dbReference type="FunFam" id="3.40.50.300:FF:000044">
    <property type="entry name" value="Dynein heavy chain 5, axonemal"/>
    <property type="match status" value="1"/>
</dbReference>
<evidence type="ECO:0000256" key="10">
    <source>
        <dbReference type="ARBA" id="ARBA00022840"/>
    </source>
</evidence>
<keyword evidence="9" id="KW-0547">Nucleotide-binding</keyword>
<dbReference type="OMA" id="FHDSPYA"/>
<dbReference type="FunFam" id="3.40.50.300:FF:002141">
    <property type="entry name" value="Dynein heavy chain"/>
    <property type="match status" value="1"/>
</dbReference>
<dbReference type="FunFam" id="3.10.490.20:FF:000001">
    <property type="entry name" value="dynein heavy chain 7, axonemal"/>
    <property type="match status" value="1"/>
</dbReference>
<evidence type="ECO:0000256" key="11">
    <source>
        <dbReference type="ARBA" id="ARBA00022846"/>
    </source>
</evidence>
<gene>
    <name evidence="22" type="ORF">AMAG_01474</name>
</gene>
<dbReference type="InterPro" id="IPR041466">
    <property type="entry name" value="Dynein_AAA5_ext"/>
</dbReference>
<sequence>MPSSQQREPMFRSGNEAMYRAGPSDRATNGRGAAGDADRSNGLEKMTASGLADKMSDKDRNHLFPQILKRFSWTVAAPYKEERYSRMTSDSIANNYSPAARDLCIKDIKPIPAIRPAGQPLNQRHPLDDIRGSRPLTPDERIQHDYPHVEHAYSTSDLEAPVVADLYDEDPDHPNNQFSPLDRYWYYVQEGVPESVVSKLDAESVRRIEMALPAPMTDAQTATFDKAVADLLAEVRASYNLAFKKSIVDYILLDADERKRLMIPRVPYPYQPKIARAPFPWHDSVHVTKQFVEANLFITNPVMRQLLVIFQKYRDLVMFDMGVFSEATLPITLDEFRNVLRGQCQAFRARILSEWMADIVDMFLETKDQWYSIATSAADTDLGFQRLDAFFKSVAVLTSNQLWHWTERSLHVLEDFFRRFQNPASASASSGGLDLSFFAVSLRLHNGQIRFEPALNEIETTVMHVLEDMVATVNDVPRVETKLFTSLANERLYLFSMKLSDAAIGDGKLMRGIIQRNCSAPQKHLLAFEKYRPLLTHKAEKRIEDFLREKTDLDEYELEIKRLLKLIDEISSSPSIVRFSLVHLDTEALKLELVGRANALVQKIIDQVSDMHRKQNQAICDQYEKISAKVMKSPQDTEELVELIKYVDQVKDKEIAMLRDEIARGKKRLDLLLNYAFMSEDEVKLNGVTFTWPARILPILDLSKKRMAQRKVKAQDELRDKQAQAVAALDECYNEVSLFKDYGIVSELPEYLKKIKRLEAKMQDLDATIRKINAEEELMEWDKTPFEKYQQIVDLLDPYKKLWETVGAFQTEYAKWMSGPFLDLQAEAVDESVNTMWRTLFKLIKVFVDQAVPRKVAEGIKNKIDKFKVHLPLISVLRNPGLSQRHWDRMAQIVGHAIQPTPETTLAKVIEFNLGPLVPQLEQVSEAATKEYSLQKALSKMKDEWAGLVFNCVDYRDTGTKILSSLEEVQALLDDQIVKVQTMRSSPFAKPIEAEVEAWETKLLTVQEIIDEWLQVQATWLYLEPIFTSEDIMAQMPSEGKKFKQVDRTWRDMMRTCSENPGILTFTATPGLTQKLKESNVLLEEIQKGLNEYLEKKRIAFPRFFFLSNDELLEILAETKDPTRVQPHLKKCFEGINSLTFHDDARIVAMCSAEGEKVKFKEVVEPSAAKGAVEKWLLQVERVMQTSVQEQVGKAYKAYPESPREKWVLEWPGQVVICVGQIFWTREVQDAIASGGVRGLAAYKQVCIKQLEKIAELVRGELSAMARFTLSALVVIDVHARDVVAQLETAGTSSINDFEWLSQLRYYWEHNDVQIKMMNATIKYGYEYLGNSGRLVVTPLTDRCYRTLIGALDLNLGGAPEGPAGTGKTETTKDLAKAIAKQCVVFNCSDGLDYIAMGKFFKGLASSGAWACFDEFNRIDLEVLSVVAQQVLTIQRAVAAKAKSLVFEGTTLSLNPGCAVFITMNPGYAGRSELPDNLKALFRPVAMMVPDYALIAEISLFSFGFVDARNLARKIVATYRLCSEQLSSQDHYDYGMRAVKAVLTAAGNLKLKMPNEDEQIVMLRSITDVNLPKFLEQDVPLFSAITADLFPKVMLPKLDYSKLLACIDKVMARNNLQPAKVIIEKIIQIYEMMLIRHGYMIVGEPWAGKTVSYRMLAEALGELHAMTNGEEKKVEYKVLNPKSITMGQLYGQFDPVTHEWTDGTLATSFRSFSSSTTPDRKWVIFDGPVDAIWIENMNTVLDDNKKLCLTSGEIMQLTNTMSVMFEVKDLAVASPATVSRCGMIYMEPNALGWRPIVLSWLNTLPPGIQATDRDIILQLFDAMVPACLKFKKATKDFVPLPVMDSVYCLMNLMFAQMDEFVAADGAGAAPSDQAADPTAKSVLVANFIFSCAWAMGGNMDVEDRVKFDKFFREEMAAHTDLFEKSVPDQGLLFDYFFQRDKKSSSGGSWKLWSDSLGEYTIPANAKFSQILVPTVDTARYTHLLDLFIMHNMRTLFVGPTGTGKSVYVANKLLNGVPSDKFIPLFVNFSAQTSANQVQDIVLAKLDKRKKGTLGPPLGKRAIIFVDDLNMPAREKYGAQPPVELLRQWMDHGNWYDLKDTSKIELIDLQFVAAMGPPGGGRNPVTPRFLRHFNTIGVATFDQVTLKRIFNTIVSWHLKKGFPAEVQELTAGLIDATHDVYVSSMEMLLPTPAKSHYVFNLRDFSRVVQGLLLARGEKFSDRMKMVRLWVHEIYRVFYDRLVDDSDRTTFFSLVKDVCARFFKTSLDAACAHLDANKDSQVTDDDLRSLMFGDYMQTTAAVRFYDEVASVDAAIDVFKLKLDEYNQLTKSPMNLVIFRFAVEHVSRICRILNQPSGHALLVGVGGSGRQSLTRLAASASECLLFQVEISKNYSRKEWSEDLKKVLLKAGVEGKPSVFLFSDTQIKQESFLEDINNMLNSGEVPNLFPPDEKAQLCDNIRNSVLRDTKVEMSAAAIYNIFVQRCKENLHVVLAMSPIGDAFRNRLRMFPSLVNCCTIDWFQRWPDDALQVVANKFLEDVELDDNVRGSVVDMCKTFHSDTISLSTRFFAEVRRHNYVTPTSYLELIQTFKVLLASKRKEIQLLRNRYETGLDQLASASAQVATMQVELNDLKPKLIVTQKETNDLLTVIQRDSVEVEKKRALVKSDEAIANKKASEAKAIKDECEADLSQALPVLESALSALDTLKPQDITLVKSMKNPPLGVKIAMEAICIMLDVKPARVKDQSGKMVEDYWGPAQKILADSKFLANLKSYDKDNIPPKIIQKIRKDYVPNPDFDPNVIKNASAAAEGLCRWVRALDSYDVVAKVVAPKKEALAKAEQELATEMGKLNAKRAELKEVEDKMAALESQFQEMTRKKEELESQVDLVSKKLIRAEQLIGGLGGEKQRWSEMAFQLAQTYRNLTGDVLLSSGVIAYLGAFTMPYRMDAIARWNTACIDKAIPCSPSFTLAATLGDPIQIRAWTIAGLPNDSFSKDNGIIMAKTRRWPLFIDPQGQANRWIKNMEKSNRLAVIKLSDADYVRTLESAIQFGTPVLLENVGEEIDSVLEPLLTKQLFKQSGVMCIRLGDSIIEYSPEFRFYVTTKLRNPHYMPELSTKVTILNFMITPEGLEDQLLGIVAAKERPELEEEKNKLVLASAQNKKQLKEIEDKILEILSGEGNILEDETAITALSSSKVLSDDIAQKQQVAEATEKQIDETRAGYKPIAFHSSILFFAVADMANIEPMYQYSLTWFLGLYLSSIQDSEKSPDLETRLANLTSHFTYLLFCNVCRSLFKKDKLLFSFLLSIGISRGKDEIVADEWAFLLTGGISVGKMAIENPAREWLSDKAWAEVNTLTQMPAFAGLDEQFVTHLDKWKDIYDSQEPHRAVFPGGLQDKITPFQRLMLIRAVRPDKQVPAIQDYVKGKLGQKYIEFPPFDLAASYNDSNNVTPLIFILSPGADPMGGLLRFADTKGFGGSKCNSISLGQGQGPIAANMIKTAARQGSWVVLQNCHLAVSWLPSMEKIVEELGVDSTHREFRLWLTSYPSDKFPVTVLQNGIKMTNEPPAGLRANMIRSFLGDPISDDTFFKGVKKNDHAFKRLLFSLCFFHAVVQERRNFGPLGWNVPYEFNETDLNISTRQLHKFLNEYDEIPFKALVYLAGECNYGGRVTDDRDRRCLMSLLSLFYNPDIVKDGYRLSPSGLYVVPKTPHHAEILEHIKAFPLNQMPEVFGIHENGDITKDLNETNLMIASILLTQGRMTGGSASGSSTDDRMRDIAQDVLGKLPPNFDVPNVQLKYPVNYLESMNTVLIQELVRFNKLLSIIRESMQQVVKAVKGLIVMSSELEQLVNSLLVGKVPDMWMSKSYPSLKGLGSYVADFIKRLEFFQHWIDHGTPVVFWISGFFFTQSFLTGTLQNYARKYSIPIDLLVMHFRMLRSDTADTAPVDGVFIHGMFLEGGRWDRETDALADSRPKILFDAMPIVHVLPCPPESDLIEASKHETRFDAPVYKTSARRGTLSTTGHSTNYVMTIGLPSQVPVRHWINRGCAILLQLDS</sequence>
<dbReference type="InterPro" id="IPR035699">
    <property type="entry name" value="AAA_6"/>
</dbReference>
<proteinExistence type="inferred from homology"/>
<dbReference type="FunFam" id="1.20.920.20:FF:000006">
    <property type="entry name" value="Dynein, axonemal, heavy chain 6"/>
    <property type="match status" value="1"/>
</dbReference>
<organism evidence="22 23">
    <name type="scientific">Allomyces macrogynus (strain ATCC 38327)</name>
    <name type="common">Allomyces javanicus var. macrogynus</name>
    <dbReference type="NCBI Taxonomy" id="578462"/>
    <lineage>
        <taxon>Eukaryota</taxon>
        <taxon>Fungi</taxon>
        <taxon>Fungi incertae sedis</taxon>
        <taxon>Blastocladiomycota</taxon>
        <taxon>Blastocladiomycetes</taxon>
        <taxon>Blastocladiales</taxon>
        <taxon>Blastocladiaceae</taxon>
        <taxon>Allomyces</taxon>
    </lineage>
</organism>
<evidence type="ECO:0000313" key="23">
    <source>
        <dbReference type="Proteomes" id="UP000054350"/>
    </source>
</evidence>
<feature type="domain" description="AAA+ ATPase" evidence="21">
    <location>
        <begin position="1990"/>
        <end position="2149"/>
    </location>
</feature>
<dbReference type="InterPro" id="IPR003593">
    <property type="entry name" value="AAA+_ATPase"/>
</dbReference>
<dbReference type="Gene3D" id="6.10.140.1060">
    <property type="match status" value="1"/>
</dbReference>
<name>A0A0L0RZ26_ALLM3</name>
<keyword evidence="13 19" id="KW-0175">Coiled coil</keyword>
<keyword evidence="16" id="KW-0206">Cytoskeleton</keyword>
<dbReference type="InterPro" id="IPR035706">
    <property type="entry name" value="AAA_9"/>
</dbReference>
<evidence type="ECO:0000313" key="22">
    <source>
        <dbReference type="EMBL" id="KNE55583.1"/>
    </source>
</evidence>
<evidence type="ECO:0000256" key="18">
    <source>
        <dbReference type="ARBA" id="ARBA00033439"/>
    </source>
</evidence>
<dbReference type="Pfam" id="PF17852">
    <property type="entry name" value="Dynein_AAA_lid"/>
    <property type="match status" value="1"/>
</dbReference>
<dbReference type="STRING" id="578462.A0A0L0RZ26"/>
<dbReference type="Pfam" id="PF12777">
    <property type="entry name" value="MT"/>
    <property type="match status" value="1"/>
</dbReference>
<dbReference type="GO" id="GO:0005524">
    <property type="term" value="F:ATP binding"/>
    <property type="evidence" value="ECO:0007669"/>
    <property type="project" value="UniProtKB-KW"/>
</dbReference>
<evidence type="ECO:0000256" key="2">
    <source>
        <dbReference type="ARBA" id="ARBA00004430"/>
    </source>
</evidence>
<evidence type="ECO:0000256" key="8">
    <source>
        <dbReference type="ARBA" id="ARBA00022737"/>
    </source>
</evidence>
<dbReference type="Pfam" id="PF18198">
    <property type="entry name" value="AAA_lid_11"/>
    <property type="match status" value="1"/>
</dbReference>
<evidence type="ECO:0000256" key="3">
    <source>
        <dbReference type="ARBA" id="ARBA00008887"/>
    </source>
</evidence>
<dbReference type="InterPro" id="IPR041658">
    <property type="entry name" value="AAA_lid_11"/>
</dbReference>
<dbReference type="Gene3D" id="3.40.50.300">
    <property type="entry name" value="P-loop containing nucleotide triphosphate hydrolases"/>
    <property type="match status" value="5"/>
</dbReference>
<evidence type="ECO:0000256" key="6">
    <source>
        <dbReference type="ARBA" id="ARBA00022490"/>
    </source>
</evidence>
<evidence type="ECO:0000256" key="19">
    <source>
        <dbReference type="SAM" id="Coils"/>
    </source>
</evidence>
<feature type="coiled-coil region" evidence="19">
    <location>
        <begin position="704"/>
        <end position="775"/>
    </location>
</feature>
<dbReference type="InterPro" id="IPR043160">
    <property type="entry name" value="Dynein_C_barrel"/>
</dbReference>
<keyword evidence="15" id="KW-0505">Motor protein</keyword>
<dbReference type="Gene3D" id="1.20.1270.280">
    <property type="match status" value="1"/>
</dbReference>
<evidence type="ECO:0000259" key="21">
    <source>
        <dbReference type="SMART" id="SM00382"/>
    </source>
</evidence>
<keyword evidence="14" id="KW-0969">Cilium</keyword>
<dbReference type="InterPro" id="IPR041228">
    <property type="entry name" value="Dynein_C"/>
</dbReference>
<dbReference type="FunFam" id="1.10.8.1220:FF:000001">
    <property type="entry name" value="Dynein axonemal heavy chain 5"/>
    <property type="match status" value="1"/>
</dbReference>
<dbReference type="Gene3D" id="1.20.140.100">
    <property type="entry name" value="Dynein heavy chain, N-terminal domain 2"/>
    <property type="match status" value="1"/>
</dbReference>
<keyword evidence="11" id="KW-0282">Flagellum</keyword>
<dbReference type="InterPro" id="IPR041589">
    <property type="entry name" value="DNAH3_AAA_lid_1"/>
</dbReference>
<keyword evidence="6" id="KW-0963">Cytoplasm</keyword>
<keyword evidence="23" id="KW-1185">Reference proteome</keyword>
<dbReference type="GO" id="GO:0008569">
    <property type="term" value="F:minus-end-directed microtubule motor activity"/>
    <property type="evidence" value="ECO:0007669"/>
    <property type="project" value="InterPro"/>
</dbReference>
<dbReference type="EMBL" id="GG745329">
    <property type="protein sequence ID" value="KNE55583.1"/>
    <property type="molecule type" value="Genomic_DNA"/>
</dbReference>
<feature type="region of interest" description="Disordered" evidence="20">
    <location>
        <begin position="1"/>
        <end position="42"/>
    </location>
</feature>
<keyword evidence="8" id="KW-0677">Repeat</keyword>
<dbReference type="GO" id="GO:0045505">
    <property type="term" value="F:dynein intermediate chain binding"/>
    <property type="evidence" value="ECO:0007669"/>
    <property type="project" value="InterPro"/>
</dbReference>
<dbReference type="Pfam" id="PF12781">
    <property type="entry name" value="AAA_9"/>
    <property type="match status" value="1"/>
</dbReference>
<evidence type="ECO:0000256" key="9">
    <source>
        <dbReference type="ARBA" id="ARBA00022741"/>
    </source>
</evidence>
<dbReference type="Gene3D" id="3.20.180.20">
    <property type="entry name" value="Dynein heavy chain, N-terminal domain 2"/>
    <property type="match status" value="1"/>
</dbReference>
<evidence type="ECO:0000256" key="5">
    <source>
        <dbReference type="ARBA" id="ARBA00022197"/>
    </source>
</evidence>
<dbReference type="GO" id="GO:0003341">
    <property type="term" value="P:cilium movement"/>
    <property type="evidence" value="ECO:0007669"/>
    <property type="project" value="UniProtKB-ARBA"/>
</dbReference>
<dbReference type="Gene3D" id="1.20.920.20">
    <property type="match status" value="1"/>
</dbReference>
<dbReference type="Pfam" id="PF17857">
    <property type="entry name" value="AAA_lid_1"/>
    <property type="match status" value="1"/>
</dbReference>
<reference evidence="22 23" key="1">
    <citation type="submission" date="2009-11" db="EMBL/GenBank/DDBJ databases">
        <title>Annotation of Allomyces macrogynus ATCC 38327.</title>
        <authorList>
            <consortium name="The Broad Institute Genome Sequencing Platform"/>
            <person name="Russ C."/>
            <person name="Cuomo C."/>
            <person name="Burger G."/>
            <person name="Gray M.W."/>
            <person name="Holland P.W.H."/>
            <person name="King N."/>
            <person name="Lang F.B.F."/>
            <person name="Roger A.J."/>
            <person name="Ruiz-Trillo I."/>
            <person name="Young S.K."/>
            <person name="Zeng Q."/>
            <person name="Gargeya S."/>
            <person name="Fitzgerald M."/>
            <person name="Haas B."/>
            <person name="Abouelleil A."/>
            <person name="Alvarado L."/>
            <person name="Arachchi H.M."/>
            <person name="Berlin A."/>
            <person name="Chapman S.B."/>
            <person name="Gearin G."/>
            <person name="Goldberg J."/>
            <person name="Griggs A."/>
            <person name="Gujja S."/>
            <person name="Hansen M."/>
            <person name="Heiman D."/>
            <person name="Howarth C."/>
            <person name="Larimer J."/>
            <person name="Lui A."/>
            <person name="MacDonald P.J.P."/>
            <person name="McCowen C."/>
            <person name="Montmayeur A."/>
            <person name="Murphy C."/>
            <person name="Neiman D."/>
            <person name="Pearson M."/>
            <person name="Priest M."/>
            <person name="Roberts A."/>
            <person name="Saif S."/>
            <person name="Shea T."/>
            <person name="Sisk P."/>
            <person name="Stolte C."/>
            <person name="Sykes S."/>
            <person name="Wortman J."/>
            <person name="Nusbaum C."/>
            <person name="Birren B."/>
        </authorList>
    </citation>
    <scope>NUCLEOTIDE SEQUENCE [LARGE SCALE GENOMIC DNA]</scope>
    <source>
        <strain evidence="22 23">ATCC 38327</strain>
    </source>
</reference>
<dbReference type="GO" id="GO:0031514">
    <property type="term" value="C:motile cilium"/>
    <property type="evidence" value="ECO:0007669"/>
    <property type="project" value="UniProtKB-SubCell"/>
</dbReference>
<dbReference type="InterPro" id="IPR024317">
    <property type="entry name" value="Dynein_heavy_chain_D4_dom"/>
</dbReference>
<dbReference type="eggNOG" id="KOG3595">
    <property type="taxonomic scope" value="Eukaryota"/>
</dbReference>
<dbReference type="FunFam" id="1.20.58.1120:FF:000005">
    <property type="entry name" value="Dynein, axonemal, heavy chain 12"/>
    <property type="match status" value="1"/>
</dbReference>
<evidence type="ECO:0000256" key="4">
    <source>
        <dbReference type="ARBA" id="ARBA00011655"/>
    </source>
</evidence>
<dbReference type="GO" id="GO:0005858">
    <property type="term" value="C:axonemal dynein complex"/>
    <property type="evidence" value="ECO:0007669"/>
    <property type="project" value="UniProtKB-ARBA"/>
</dbReference>
<protein>
    <recommendedName>
        <fullName evidence="5">Dynein heavy chain, cytoplasmic</fullName>
    </recommendedName>
    <alternativeName>
        <fullName evidence="18">Dynein heavy chain, cytosolic</fullName>
    </alternativeName>
</protein>
<dbReference type="Gene3D" id="1.10.472.130">
    <property type="match status" value="1"/>
</dbReference>
<dbReference type="Gene3D" id="1.20.58.1120">
    <property type="match status" value="1"/>
</dbReference>
<dbReference type="Gene3D" id="3.10.490.20">
    <property type="match status" value="1"/>
</dbReference>
<dbReference type="Pfam" id="PF12780">
    <property type="entry name" value="AAA_8"/>
    <property type="match status" value="1"/>
</dbReference>
<dbReference type="Gene3D" id="1.10.8.1220">
    <property type="match status" value="1"/>
</dbReference>
<keyword evidence="7" id="KW-0493">Microtubule</keyword>
<dbReference type="InterPro" id="IPR042219">
    <property type="entry name" value="AAA_lid_11_sf"/>
</dbReference>
<dbReference type="Gene3D" id="1.10.8.710">
    <property type="match status" value="1"/>
</dbReference>
<evidence type="ECO:0000256" key="16">
    <source>
        <dbReference type="ARBA" id="ARBA00023212"/>
    </source>
</evidence>
<dbReference type="InterPro" id="IPR043157">
    <property type="entry name" value="Dynein_AAA1S"/>
</dbReference>
<dbReference type="FunFam" id="1.10.8.710:FF:000004">
    <property type="entry name" value="Dynein axonemal heavy chain 6"/>
    <property type="match status" value="1"/>
</dbReference>
<comment type="similarity">
    <text evidence="3">Belongs to the dynein heavy chain family.</text>
</comment>
<evidence type="ECO:0000256" key="15">
    <source>
        <dbReference type="ARBA" id="ARBA00023175"/>
    </source>
</evidence>
<evidence type="ECO:0000256" key="13">
    <source>
        <dbReference type="ARBA" id="ARBA00023054"/>
    </source>
</evidence>
<dbReference type="Pfam" id="PF12774">
    <property type="entry name" value="AAA_6"/>
    <property type="match status" value="1"/>
</dbReference>
<dbReference type="PANTHER" id="PTHR22878">
    <property type="entry name" value="DYNEIN HEAVY CHAIN 6, AXONEMAL-LIKE-RELATED"/>
    <property type="match status" value="1"/>
</dbReference>
<keyword evidence="17" id="KW-0966">Cell projection</keyword>
<dbReference type="OrthoDB" id="447173at2759"/>
<dbReference type="SMART" id="SM00382">
    <property type="entry name" value="AAA"/>
    <property type="match status" value="3"/>
</dbReference>
<dbReference type="GO" id="GO:0005874">
    <property type="term" value="C:microtubule"/>
    <property type="evidence" value="ECO:0007669"/>
    <property type="project" value="UniProtKB-KW"/>
</dbReference>
<dbReference type="Pfam" id="PF18199">
    <property type="entry name" value="Dynein_C"/>
    <property type="match status" value="1"/>
</dbReference>
<dbReference type="Pfam" id="PF03028">
    <property type="entry name" value="Dynein_heavy"/>
    <property type="match status" value="1"/>
</dbReference>
<dbReference type="InterPro" id="IPR013602">
    <property type="entry name" value="Dynein_heavy_linker"/>
</dbReference>
<comment type="subunit">
    <text evidence="4">Consists of at least two heavy chains and a number of intermediate and light chains.</text>
</comment>
<dbReference type="InterPro" id="IPR042222">
    <property type="entry name" value="Dynein_2_N"/>
</dbReference>
<feature type="domain" description="AAA+ ATPase" evidence="21">
    <location>
        <begin position="1354"/>
        <end position="1493"/>
    </location>
</feature>
<dbReference type="SUPFAM" id="SSF52540">
    <property type="entry name" value="P-loop containing nucleoside triphosphate hydrolases"/>
    <property type="match status" value="4"/>
</dbReference>
<evidence type="ECO:0000256" key="1">
    <source>
        <dbReference type="ARBA" id="ARBA00004230"/>
    </source>
</evidence>
<dbReference type="Gene3D" id="1.10.8.720">
    <property type="entry name" value="Region D6 of dynein motor"/>
    <property type="match status" value="1"/>
</dbReference>
<dbReference type="InterPro" id="IPR027417">
    <property type="entry name" value="P-loop_NTPase"/>
</dbReference>
<evidence type="ECO:0000256" key="20">
    <source>
        <dbReference type="SAM" id="MobiDB-lite"/>
    </source>
</evidence>
<dbReference type="FunFam" id="1.10.8.720:FF:000001">
    <property type="entry name" value="dynein heavy chain 7, axonemal"/>
    <property type="match status" value="1"/>
</dbReference>
<dbReference type="FunFam" id="1.20.920.30:FF:000002">
    <property type="entry name" value="Dynein axonemal heavy chain 3"/>
    <property type="match status" value="1"/>
</dbReference>
<feature type="domain" description="AAA+ ATPase" evidence="21">
    <location>
        <begin position="2353"/>
        <end position="2509"/>
    </location>
</feature>
<dbReference type="FunFam" id="3.40.50.300:FF:000223">
    <property type="entry name" value="Dynein heavy chain 3, axonemal"/>
    <property type="match status" value="1"/>
</dbReference>
<reference evidence="23" key="2">
    <citation type="submission" date="2009-11" db="EMBL/GenBank/DDBJ databases">
        <title>The Genome Sequence of Allomyces macrogynus strain ATCC 38327.</title>
        <authorList>
            <consortium name="The Broad Institute Genome Sequencing Platform"/>
            <person name="Russ C."/>
            <person name="Cuomo C."/>
            <person name="Shea T."/>
            <person name="Young S.K."/>
            <person name="Zeng Q."/>
            <person name="Koehrsen M."/>
            <person name="Haas B."/>
            <person name="Borodovsky M."/>
            <person name="Guigo R."/>
            <person name="Alvarado L."/>
            <person name="Berlin A."/>
            <person name="Borenstein D."/>
            <person name="Chen Z."/>
            <person name="Engels R."/>
            <person name="Freedman E."/>
            <person name="Gellesch M."/>
            <person name="Goldberg J."/>
            <person name="Griggs A."/>
            <person name="Gujja S."/>
            <person name="Heiman D."/>
            <person name="Hepburn T."/>
            <person name="Howarth C."/>
            <person name="Jen D."/>
            <person name="Larson L."/>
            <person name="Lewis B."/>
            <person name="Mehta T."/>
            <person name="Park D."/>
            <person name="Pearson M."/>
            <person name="Roberts A."/>
            <person name="Saif S."/>
            <person name="Shenoy N."/>
            <person name="Sisk P."/>
            <person name="Stolte C."/>
            <person name="Sykes S."/>
            <person name="Walk T."/>
            <person name="White J."/>
            <person name="Yandava C."/>
            <person name="Burger G."/>
            <person name="Gray M.W."/>
            <person name="Holland P.W.H."/>
            <person name="King N."/>
            <person name="Lang F.B.F."/>
            <person name="Roger A.J."/>
            <person name="Ruiz-Trillo I."/>
            <person name="Lander E."/>
            <person name="Nusbaum C."/>
        </authorList>
    </citation>
    <scope>NUCLEOTIDE SEQUENCE [LARGE SCALE GENOMIC DNA]</scope>
    <source>
        <strain evidence="23">ATCC 38327</strain>
    </source>
</reference>
<keyword evidence="10" id="KW-0067">ATP-binding</keyword>
<dbReference type="InterPro" id="IPR042228">
    <property type="entry name" value="Dynein_linker_3"/>
</dbReference>
<keyword evidence="12" id="KW-0243">Dynein</keyword>
<comment type="subcellular location">
    <subcellularLocation>
        <location evidence="1">Cell projection</location>
        <location evidence="1">Cilium</location>
        <location evidence="1">Flagellum</location>
    </subcellularLocation>
    <subcellularLocation>
        <location evidence="2">Cytoplasm</location>
        <location evidence="2">Cytoskeleton</location>
        <location evidence="2">Cilium axoneme</location>
    </subcellularLocation>
</comment>
<dbReference type="Gene3D" id="1.20.920.30">
    <property type="match status" value="1"/>
</dbReference>
<dbReference type="Proteomes" id="UP000054350">
    <property type="component" value="Unassembled WGS sequence"/>
</dbReference>
<evidence type="ECO:0000256" key="12">
    <source>
        <dbReference type="ARBA" id="ARBA00023017"/>
    </source>
</evidence>